<keyword evidence="1" id="KW-1133">Transmembrane helix</keyword>
<feature type="transmembrane region" description="Helical" evidence="1">
    <location>
        <begin position="246"/>
        <end position="263"/>
    </location>
</feature>
<feature type="transmembrane region" description="Helical" evidence="1">
    <location>
        <begin position="388"/>
        <end position="405"/>
    </location>
</feature>
<gene>
    <name evidence="2" type="ORF">HDE69_003401</name>
</gene>
<name>A0A7W9DKK8_9SPHI</name>
<feature type="transmembrane region" description="Helical" evidence="1">
    <location>
        <begin position="66"/>
        <end position="84"/>
    </location>
</feature>
<feature type="transmembrane region" description="Helical" evidence="1">
    <location>
        <begin position="353"/>
        <end position="376"/>
    </location>
</feature>
<evidence type="ECO:0000313" key="3">
    <source>
        <dbReference type="Proteomes" id="UP000537718"/>
    </source>
</evidence>
<evidence type="ECO:0000313" key="2">
    <source>
        <dbReference type="EMBL" id="MBB5622326.1"/>
    </source>
</evidence>
<feature type="transmembrane region" description="Helical" evidence="1">
    <location>
        <begin position="201"/>
        <end position="217"/>
    </location>
</feature>
<feature type="transmembrane region" description="Helical" evidence="1">
    <location>
        <begin position="21"/>
        <end position="37"/>
    </location>
</feature>
<dbReference type="EMBL" id="JACHCF010000008">
    <property type="protein sequence ID" value="MBB5622326.1"/>
    <property type="molecule type" value="Genomic_DNA"/>
</dbReference>
<evidence type="ECO:0008006" key="4">
    <source>
        <dbReference type="Google" id="ProtNLM"/>
    </source>
</evidence>
<evidence type="ECO:0000256" key="1">
    <source>
        <dbReference type="SAM" id="Phobius"/>
    </source>
</evidence>
<dbReference type="AlphaFoldDB" id="A0A7W9DKK8"/>
<dbReference type="RefSeq" id="WP_183868255.1">
    <property type="nucleotide sequence ID" value="NZ_JACHCF010000008.1"/>
</dbReference>
<keyword evidence="1" id="KW-0812">Transmembrane</keyword>
<feature type="transmembrane region" description="Helical" evidence="1">
    <location>
        <begin position="283"/>
        <end position="302"/>
    </location>
</feature>
<feature type="transmembrane region" description="Helical" evidence="1">
    <location>
        <begin position="140"/>
        <end position="159"/>
    </location>
</feature>
<proteinExistence type="predicted"/>
<sequence>MHENKMIGQLEVIGKNKLFKIIWVCITLMMMLIGKFDADQNKYLLVAGIITNIFIIWEFRKVQPALIMAVFFLSYVMYLLPYYFNDYLISAHSKYYIKELYDKTLGIHVLFLLSLYFFLSGKFNEKQLLIKDLIKPRENTIIFGLLYLAMLGILLTVKGESVLTTDSYATYIENLEKQGGSLEYFYILFICAYYFTTSKKLRNLLLLLVAYYVYTTVTKGYRIQLVQVIFLTFVLFFDGKFRSKYVMLLSFFGFILSEIIGVMKNVGSVSFEEFMKLYDNASGIIITNQTDVFYTSVVFVGIIRDGIMSFPIRVWSAVGFFWNCLVPSSFVWTEARIPQFASKYTSLGGGGLLSVYFYVWFGYLGSIGIGALLAKLFNKIYSSDKKTVFKITGLMILCTFPRWFAYDPANFLIRLPLYLLILYSILILLHNSFRRIKTQK</sequence>
<organism evidence="2 3">
    <name type="scientific">Pedobacter cryoconitis</name>
    <dbReference type="NCBI Taxonomy" id="188932"/>
    <lineage>
        <taxon>Bacteria</taxon>
        <taxon>Pseudomonadati</taxon>
        <taxon>Bacteroidota</taxon>
        <taxon>Sphingobacteriia</taxon>
        <taxon>Sphingobacteriales</taxon>
        <taxon>Sphingobacteriaceae</taxon>
        <taxon>Pedobacter</taxon>
    </lineage>
</organism>
<feature type="transmembrane region" description="Helical" evidence="1">
    <location>
        <begin position="411"/>
        <end position="430"/>
    </location>
</feature>
<feature type="transmembrane region" description="Helical" evidence="1">
    <location>
        <begin position="104"/>
        <end position="119"/>
    </location>
</feature>
<feature type="transmembrane region" description="Helical" evidence="1">
    <location>
        <begin position="179"/>
        <end position="196"/>
    </location>
</feature>
<comment type="caution">
    <text evidence="2">The sequence shown here is derived from an EMBL/GenBank/DDBJ whole genome shotgun (WGS) entry which is preliminary data.</text>
</comment>
<feature type="transmembrane region" description="Helical" evidence="1">
    <location>
        <begin position="314"/>
        <end position="333"/>
    </location>
</feature>
<accession>A0A7W9DKK8</accession>
<keyword evidence="1" id="KW-0472">Membrane</keyword>
<protein>
    <recommendedName>
        <fullName evidence="4">O-antigen polysaccharide polymerase Wzy</fullName>
    </recommendedName>
</protein>
<feature type="transmembrane region" description="Helical" evidence="1">
    <location>
        <begin position="43"/>
        <end position="59"/>
    </location>
</feature>
<reference evidence="2 3" key="1">
    <citation type="submission" date="2020-08" db="EMBL/GenBank/DDBJ databases">
        <title>Genomic Encyclopedia of Type Strains, Phase IV (KMG-V): Genome sequencing to study the core and pangenomes of soil and plant-associated prokaryotes.</title>
        <authorList>
            <person name="Whitman W."/>
        </authorList>
    </citation>
    <scope>NUCLEOTIDE SEQUENCE [LARGE SCALE GENOMIC DNA]</scope>
    <source>
        <strain evidence="2 3">MP7CTX6</strain>
    </source>
</reference>
<dbReference type="Proteomes" id="UP000537718">
    <property type="component" value="Unassembled WGS sequence"/>
</dbReference>
<feature type="transmembrane region" description="Helical" evidence="1">
    <location>
        <begin position="223"/>
        <end position="239"/>
    </location>
</feature>